<dbReference type="InterPro" id="IPR017969">
    <property type="entry name" value="Heavy-metal-associated_CS"/>
</dbReference>
<organism evidence="3 4">
    <name type="scientific">Acinetobacter marinus</name>
    <dbReference type="NCBI Taxonomy" id="281375"/>
    <lineage>
        <taxon>Bacteria</taxon>
        <taxon>Pseudomonadati</taxon>
        <taxon>Pseudomonadota</taxon>
        <taxon>Gammaproteobacteria</taxon>
        <taxon>Moraxellales</taxon>
        <taxon>Moraxellaceae</taxon>
        <taxon>Acinetobacter</taxon>
    </lineage>
</organism>
<dbReference type="InterPro" id="IPR006121">
    <property type="entry name" value="HMA_dom"/>
</dbReference>
<keyword evidence="1" id="KW-0479">Metal-binding</keyword>
<dbReference type="GeneID" id="69467107"/>
<dbReference type="Proteomes" id="UP000242317">
    <property type="component" value="Unassembled WGS sequence"/>
</dbReference>
<evidence type="ECO:0000313" key="3">
    <source>
        <dbReference type="EMBL" id="SDC79111.1"/>
    </source>
</evidence>
<dbReference type="PROSITE" id="PS01047">
    <property type="entry name" value="HMA_1"/>
    <property type="match status" value="1"/>
</dbReference>
<sequence length="64" mass="6868">MKFHIANMTCGGCARGITTAIKELDSNASLDIDLQNRIVEINTTVSQDKVIATLSERGFTADPA</sequence>
<evidence type="ECO:0000313" key="4">
    <source>
        <dbReference type="Proteomes" id="UP000242317"/>
    </source>
</evidence>
<evidence type="ECO:0000256" key="1">
    <source>
        <dbReference type="ARBA" id="ARBA00022723"/>
    </source>
</evidence>
<dbReference type="OrthoDB" id="9814359at2"/>
<dbReference type="RefSeq" id="WP_004733233.1">
    <property type="nucleotide sequence ID" value="NZ_FMYK01000016.1"/>
</dbReference>
<dbReference type="GO" id="GO:0046872">
    <property type="term" value="F:metal ion binding"/>
    <property type="evidence" value="ECO:0007669"/>
    <property type="project" value="UniProtKB-KW"/>
</dbReference>
<dbReference type="Gene3D" id="3.30.70.100">
    <property type="match status" value="1"/>
</dbReference>
<accession>A0A1G6PGI3</accession>
<dbReference type="EMBL" id="FMYK01000016">
    <property type="protein sequence ID" value="SDC79111.1"/>
    <property type="molecule type" value="Genomic_DNA"/>
</dbReference>
<gene>
    <name evidence="3" type="ORF">SAMN05421749_1163</name>
</gene>
<dbReference type="PROSITE" id="PS50846">
    <property type="entry name" value="HMA_2"/>
    <property type="match status" value="1"/>
</dbReference>
<protein>
    <submittedName>
        <fullName evidence="3">Copper chaperone</fullName>
    </submittedName>
</protein>
<keyword evidence="4" id="KW-1185">Reference proteome</keyword>
<dbReference type="SUPFAM" id="SSF55008">
    <property type="entry name" value="HMA, heavy metal-associated domain"/>
    <property type="match status" value="1"/>
</dbReference>
<dbReference type="CDD" id="cd00371">
    <property type="entry name" value="HMA"/>
    <property type="match status" value="1"/>
</dbReference>
<proteinExistence type="predicted"/>
<evidence type="ECO:0000259" key="2">
    <source>
        <dbReference type="PROSITE" id="PS50846"/>
    </source>
</evidence>
<dbReference type="AlphaFoldDB" id="A0A1G6PGI3"/>
<reference evidence="4" key="1">
    <citation type="submission" date="2016-09" db="EMBL/GenBank/DDBJ databases">
        <authorList>
            <person name="Varghese N."/>
            <person name="Submissions S."/>
        </authorList>
    </citation>
    <scope>NUCLEOTIDE SEQUENCE [LARGE SCALE GENOMIC DNA]</scope>
    <source>
        <strain evidence="4">ANC 3699</strain>
    </source>
</reference>
<dbReference type="Pfam" id="PF00403">
    <property type="entry name" value="HMA"/>
    <property type="match status" value="1"/>
</dbReference>
<feature type="domain" description="HMA" evidence="2">
    <location>
        <begin position="1"/>
        <end position="62"/>
    </location>
</feature>
<name>A0A1G6PGI3_9GAMM</name>
<dbReference type="InterPro" id="IPR036163">
    <property type="entry name" value="HMA_dom_sf"/>
</dbReference>